<comment type="caution">
    <text evidence="9">The sequence shown here is derived from an EMBL/GenBank/DDBJ whole genome shotgun (WGS) entry which is preliminary data.</text>
</comment>
<feature type="transmembrane region" description="Helical" evidence="7">
    <location>
        <begin position="502"/>
        <end position="533"/>
    </location>
</feature>
<keyword evidence="4 7" id="KW-1133">Transmembrane helix</keyword>
<feature type="transmembrane region" description="Helical" evidence="7">
    <location>
        <begin position="645"/>
        <end position="664"/>
    </location>
</feature>
<feature type="transmembrane region" description="Helical" evidence="7">
    <location>
        <begin position="749"/>
        <end position="769"/>
    </location>
</feature>
<feature type="transmembrane region" description="Helical" evidence="7">
    <location>
        <begin position="864"/>
        <end position="881"/>
    </location>
</feature>
<sequence length="937" mass="105470">MTLNTSALAAKSQKFKDKLVQTFVFPKSPTKDFALCKPSSTVHQEYELTSYNDIRLRKENVRFDSNEALNLAERFNHPIEDGDMKFSHSIQFNAVPDWGNHYIAYSNLKKLIYQLEKSLYKQNSDDVEHALLISLEEPDEIFKKSLDAELEKITSFYLNKELEIFQETADLLQEAGTYESGLEQHEAQEPSTSNFPKQYRDRPRTTSLAQNYLYRPQAIIGESIDEGTEYSEESNDNTALLKSKNKSPERRRSLPYDSPSHSRPENRHRRKESFEFLRFNRRLSQISDDDFESDSLFYSAGNTLKKRTISLFVQLCELKSFVQLNKTGFVKVLKKYDKIMNRNLKDDYISTYVSATEPFLPSTAKNIENKIEVVEQIFANLVTNGDLSLAKKELRLNLRQHVVWERNTVWREMIGLERKAQAVHLGLRRTILGVDNRPDFARLQGDDDVLGSKQGFMTRYGRLYLPQVLMNSSFLFLIAIVLIFIILLRLPMNLQIEEQNCLAMLVFVSLLWATEAIPLFVTALIIPFLCVVLRIVRSDEVPHYRLNPSDATKFIFAAMWTPVIMLLLGGFTIAAALSKYDIARRIATFVLSKAGNNPNVVLITNMFVAAFASMWISNVAAPVLCFSIIQPLLRNIPPESQMSKALLLGIALASNIGGMLSPIASPQNIVGLQIMEPPPSWGDWFFVALPIGIISIFLIWLILLVSFRPSNGTTIVPIRSVKDKFTGIQWFISISTLFTIVLWCMSHQLQWILGDMGVIAILPIVLFFGSGILSKEDFNNFLWTIIILAAGGLSLGKAVSSSGLLHTVAGQITERVENFSTYGIFVVFITLTLCVATFISHTVAALIILPLVHKVGMNMTDPHPNLLVMGCALTCSAAMGLPTSGFPNMTAIMMENPQTGQRYLKVDHFLSRGIPASIVTLTIIITVGYGTMSIIGL</sequence>
<dbReference type="Proteomes" id="UP000683417">
    <property type="component" value="Unassembled WGS sequence"/>
</dbReference>
<evidence type="ECO:0000259" key="8">
    <source>
        <dbReference type="PROSITE" id="PS51382"/>
    </source>
</evidence>
<protein>
    <submittedName>
        <fullName evidence="9">BgTH12-00550</fullName>
    </submittedName>
</protein>
<evidence type="ECO:0000313" key="9">
    <source>
        <dbReference type="EMBL" id="CAD6505051.1"/>
    </source>
</evidence>
<keyword evidence="2" id="KW-0813">Transport</keyword>
<feature type="transmembrane region" description="Helical" evidence="7">
    <location>
        <begin position="554"/>
        <end position="580"/>
    </location>
</feature>
<feature type="transmembrane region" description="Helical" evidence="7">
    <location>
        <begin position="684"/>
        <end position="705"/>
    </location>
</feature>
<dbReference type="GO" id="GO:0006797">
    <property type="term" value="P:polyphosphate metabolic process"/>
    <property type="evidence" value="ECO:0007669"/>
    <property type="project" value="TreeGrafter"/>
</dbReference>
<dbReference type="InterPro" id="IPR004680">
    <property type="entry name" value="Cit_transptr-like_dom"/>
</dbReference>
<dbReference type="InterPro" id="IPR004331">
    <property type="entry name" value="SPX_dom"/>
</dbReference>
<feature type="transmembrane region" description="Helical" evidence="7">
    <location>
        <begin position="468"/>
        <end position="490"/>
    </location>
</feature>
<reference evidence="9" key="1">
    <citation type="submission" date="2020-10" db="EMBL/GenBank/DDBJ databases">
        <authorList>
            <person name="Muller C M."/>
        </authorList>
    </citation>
    <scope>NUCLEOTIDE SEQUENCE</scope>
    <source>
        <strain evidence="9">THUN-12</strain>
    </source>
</reference>
<feature type="region of interest" description="Disordered" evidence="6">
    <location>
        <begin position="179"/>
        <end position="202"/>
    </location>
</feature>
<evidence type="ECO:0000256" key="2">
    <source>
        <dbReference type="ARBA" id="ARBA00022448"/>
    </source>
</evidence>
<name>A0A9W4D6M1_BLUGR</name>
<feature type="domain" description="SPX" evidence="8">
    <location>
        <begin position="84"/>
        <end position="350"/>
    </location>
</feature>
<dbReference type="GO" id="GO:0005315">
    <property type="term" value="F:phosphate transmembrane transporter activity"/>
    <property type="evidence" value="ECO:0007669"/>
    <property type="project" value="TreeGrafter"/>
</dbReference>
<feature type="transmembrane region" description="Helical" evidence="7">
    <location>
        <begin position="914"/>
        <end position="935"/>
    </location>
</feature>
<dbReference type="GO" id="GO:0005886">
    <property type="term" value="C:plasma membrane"/>
    <property type="evidence" value="ECO:0007669"/>
    <property type="project" value="TreeGrafter"/>
</dbReference>
<keyword evidence="5 7" id="KW-0472">Membrane</keyword>
<evidence type="ECO:0000256" key="7">
    <source>
        <dbReference type="SAM" id="Phobius"/>
    </source>
</evidence>
<evidence type="ECO:0000256" key="6">
    <source>
        <dbReference type="SAM" id="MobiDB-lite"/>
    </source>
</evidence>
<accession>A0A9W4D6M1</accession>
<comment type="subcellular location">
    <subcellularLocation>
        <location evidence="1">Membrane</location>
        <topology evidence="1">Multi-pass membrane protein</topology>
    </subcellularLocation>
</comment>
<feature type="transmembrane region" description="Helical" evidence="7">
    <location>
        <begin position="600"/>
        <end position="633"/>
    </location>
</feature>
<organism evidence="9 10">
    <name type="scientific">Blumeria graminis f. sp. triticale</name>
    <dbReference type="NCBI Taxonomy" id="1689686"/>
    <lineage>
        <taxon>Eukaryota</taxon>
        <taxon>Fungi</taxon>
        <taxon>Dikarya</taxon>
        <taxon>Ascomycota</taxon>
        <taxon>Pezizomycotina</taxon>
        <taxon>Leotiomycetes</taxon>
        <taxon>Erysiphales</taxon>
        <taxon>Erysiphaceae</taxon>
        <taxon>Blumeria</taxon>
    </lineage>
</organism>
<gene>
    <name evidence="9" type="ORF">BGTH12_LOCUS6409</name>
</gene>
<evidence type="ECO:0000256" key="1">
    <source>
        <dbReference type="ARBA" id="ARBA00004141"/>
    </source>
</evidence>
<proteinExistence type="predicted"/>
<dbReference type="GO" id="GO:0006817">
    <property type="term" value="P:phosphate ion transport"/>
    <property type="evidence" value="ECO:0007669"/>
    <property type="project" value="TreeGrafter"/>
</dbReference>
<dbReference type="AlphaFoldDB" id="A0A9W4D6M1"/>
<evidence type="ECO:0000256" key="5">
    <source>
        <dbReference type="ARBA" id="ARBA00023136"/>
    </source>
</evidence>
<feature type="transmembrane region" description="Helical" evidence="7">
    <location>
        <begin position="781"/>
        <end position="799"/>
    </location>
</feature>
<dbReference type="Pfam" id="PF03600">
    <property type="entry name" value="CitMHS"/>
    <property type="match status" value="1"/>
</dbReference>
<evidence type="ECO:0000313" key="10">
    <source>
        <dbReference type="Proteomes" id="UP000683417"/>
    </source>
</evidence>
<evidence type="ECO:0000256" key="4">
    <source>
        <dbReference type="ARBA" id="ARBA00022989"/>
    </source>
</evidence>
<feature type="region of interest" description="Disordered" evidence="6">
    <location>
        <begin position="227"/>
        <end position="270"/>
    </location>
</feature>
<dbReference type="EMBL" id="CAJHIT010000009">
    <property type="protein sequence ID" value="CAD6505051.1"/>
    <property type="molecule type" value="Genomic_DNA"/>
</dbReference>
<dbReference type="PANTHER" id="PTHR10283:SF92">
    <property type="entry name" value="LOW-AFFINITY PHOSPHATE TRANSPORTER PHO91"/>
    <property type="match status" value="1"/>
</dbReference>
<dbReference type="PROSITE" id="PS51382">
    <property type="entry name" value="SPX"/>
    <property type="match status" value="1"/>
</dbReference>
<dbReference type="Pfam" id="PF03105">
    <property type="entry name" value="SPX"/>
    <property type="match status" value="2"/>
</dbReference>
<feature type="transmembrane region" description="Helical" evidence="7">
    <location>
        <begin position="819"/>
        <end position="852"/>
    </location>
</feature>
<feature type="compositionally biased region" description="Basic and acidic residues" evidence="6">
    <location>
        <begin position="246"/>
        <end position="265"/>
    </location>
</feature>
<dbReference type="PANTHER" id="PTHR10283">
    <property type="entry name" value="SOLUTE CARRIER FAMILY 13 MEMBER"/>
    <property type="match status" value="1"/>
</dbReference>
<keyword evidence="3 7" id="KW-0812">Transmembrane</keyword>
<dbReference type="CDD" id="cd01115">
    <property type="entry name" value="SLC13_permease"/>
    <property type="match status" value="1"/>
</dbReference>
<evidence type="ECO:0000256" key="3">
    <source>
        <dbReference type="ARBA" id="ARBA00022692"/>
    </source>
</evidence>
<dbReference type="CDD" id="cd14478">
    <property type="entry name" value="SPX_PHO87_PHO90_like"/>
    <property type="match status" value="1"/>
</dbReference>
<feature type="transmembrane region" description="Helical" evidence="7">
    <location>
        <begin position="725"/>
        <end position="743"/>
    </location>
</feature>